<proteinExistence type="predicted"/>
<dbReference type="AlphaFoldDB" id="A0A543IMV4"/>
<accession>A0A543IMV4</accession>
<feature type="transmembrane region" description="Helical" evidence="1">
    <location>
        <begin position="12"/>
        <end position="35"/>
    </location>
</feature>
<evidence type="ECO:0000256" key="1">
    <source>
        <dbReference type="SAM" id="Phobius"/>
    </source>
</evidence>
<dbReference type="EMBL" id="VFPO01000001">
    <property type="protein sequence ID" value="TQM71912.1"/>
    <property type="molecule type" value="Genomic_DNA"/>
</dbReference>
<evidence type="ECO:0000313" key="2">
    <source>
        <dbReference type="EMBL" id="TQM71912.1"/>
    </source>
</evidence>
<comment type="caution">
    <text evidence="2">The sequence shown here is derived from an EMBL/GenBank/DDBJ whole genome shotgun (WGS) entry which is preliminary data.</text>
</comment>
<name>A0A543IMV4_9ACTN</name>
<protein>
    <submittedName>
        <fullName evidence="2">Uncharacterized protein</fullName>
    </submittedName>
</protein>
<keyword evidence="1" id="KW-0812">Transmembrane</keyword>
<sequence>MDRFRDWLQRRTTMIMVPLFVLIGTVLIVTSILGISAN</sequence>
<organism evidence="2 3">
    <name type="scientific">Actinomadura hallensis</name>
    <dbReference type="NCBI Taxonomy" id="337895"/>
    <lineage>
        <taxon>Bacteria</taxon>
        <taxon>Bacillati</taxon>
        <taxon>Actinomycetota</taxon>
        <taxon>Actinomycetes</taxon>
        <taxon>Streptosporangiales</taxon>
        <taxon>Thermomonosporaceae</taxon>
        <taxon>Actinomadura</taxon>
    </lineage>
</organism>
<dbReference type="Proteomes" id="UP000316706">
    <property type="component" value="Unassembled WGS sequence"/>
</dbReference>
<reference evidence="2 3" key="1">
    <citation type="submission" date="2019-06" db="EMBL/GenBank/DDBJ databases">
        <title>Sequencing the genomes of 1000 actinobacteria strains.</title>
        <authorList>
            <person name="Klenk H.-P."/>
        </authorList>
    </citation>
    <scope>NUCLEOTIDE SEQUENCE [LARGE SCALE GENOMIC DNA]</scope>
    <source>
        <strain evidence="2 3">DSM 45043</strain>
    </source>
</reference>
<keyword evidence="3" id="KW-1185">Reference proteome</keyword>
<gene>
    <name evidence="2" type="ORF">FHX41_5693</name>
</gene>
<keyword evidence="1" id="KW-1133">Transmembrane helix</keyword>
<evidence type="ECO:0000313" key="3">
    <source>
        <dbReference type="Proteomes" id="UP000316706"/>
    </source>
</evidence>
<keyword evidence="1" id="KW-0472">Membrane</keyword>